<evidence type="ECO:0000313" key="2">
    <source>
        <dbReference type="Proteomes" id="UP000762676"/>
    </source>
</evidence>
<evidence type="ECO:0008006" key="3">
    <source>
        <dbReference type="Google" id="ProtNLM"/>
    </source>
</evidence>
<sequence length="105" mass="11747">MRPLTPERSDHSAEIRVSRWQSCCTVGGRQFRYTVSAGKQAHQRRKEACPFVIQRGNEPPRCVSAGELRKFNPSGKTIRNCGWCVVLPASPPAIPPQHKTVHTVN</sequence>
<organism evidence="1 2">
    <name type="scientific">Elysia marginata</name>
    <dbReference type="NCBI Taxonomy" id="1093978"/>
    <lineage>
        <taxon>Eukaryota</taxon>
        <taxon>Metazoa</taxon>
        <taxon>Spiralia</taxon>
        <taxon>Lophotrochozoa</taxon>
        <taxon>Mollusca</taxon>
        <taxon>Gastropoda</taxon>
        <taxon>Heterobranchia</taxon>
        <taxon>Euthyneura</taxon>
        <taxon>Panpulmonata</taxon>
        <taxon>Sacoglossa</taxon>
        <taxon>Placobranchoidea</taxon>
        <taxon>Plakobranchidae</taxon>
        <taxon>Elysia</taxon>
    </lineage>
</organism>
<comment type="caution">
    <text evidence="1">The sequence shown here is derived from an EMBL/GenBank/DDBJ whole genome shotgun (WGS) entry which is preliminary data.</text>
</comment>
<dbReference type="AlphaFoldDB" id="A0AAV4JA41"/>
<dbReference type="EMBL" id="BMAT01006771">
    <property type="protein sequence ID" value="GFS19652.1"/>
    <property type="molecule type" value="Genomic_DNA"/>
</dbReference>
<evidence type="ECO:0000313" key="1">
    <source>
        <dbReference type="EMBL" id="GFS19652.1"/>
    </source>
</evidence>
<gene>
    <name evidence="1" type="ORF">ElyMa_003294800</name>
</gene>
<dbReference type="Proteomes" id="UP000762676">
    <property type="component" value="Unassembled WGS sequence"/>
</dbReference>
<accession>A0AAV4JA41</accession>
<protein>
    <recommendedName>
        <fullName evidence="3">FLYWCH-type domain-containing protein</fullName>
    </recommendedName>
</protein>
<reference evidence="1 2" key="1">
    <citation type="journal article" date="2021" name="Elife">
        <title>Chloroplast acquisition without the gene transfer in kleptoplastic sea slugs, Plakobranchus ocellatus.</title>
        <authorList>
            <person name="Maeda T."/>
            <person name="Takahashi S."/>
            <person name="Yoshida T."/>
            <person name="Shimamura S."/>
            <person name="Takaki Y."/>
            <person name="Nagai Y."/>
            <person name="Toyoda A."/>
            <person name="Suzuki Y."/>
            <person name="Arimoto A."/>
            <person name="Ishii H."/>
            <person name="Satoh N."/>
            <person name="Nishiyama T."/>
            <person name="Hasebe M."/>
            <person name="Maruyama T."/>
            <person name="Minagawa J."/>
            <person name="Obokata J."/>
            <person name="Shigenobu S."/>
        </authorList>
    </citation>
    <scope>NUCLEOTIDE SEQUENCE [LARGE SCALE GENOMIC DNA]</scope>
</reference>
<name>A0AAV4JA41_9GAST</name>
<keyword evidence="2" id="KW-1185">Reference proteome</keyword>
<proteinExistence type="predicted"/>